<dbReference type="OrthoDB" id="341259at2759"/>
<organism evidence="1">
    <name type="scientific">Rosellinia necatrix</name>
    <name type="common">White root-rot fungus</name>
    <dbReference type="NCBI Taxonomy" id="77044"/>
    <lineage>
        <taxon>Eukaryota</taxon>
        <taxon>Fungi</taxon>
        <taxon>Dikarya</taxon>
        <taxon>Ascomycota</taxon>
        <taxon>Pezizomycotina</taxon>
        <taxon>Sordariomycetes</taxon>
        <taxon>Xylariomycetidae</taxon>
        <taxon>Xylariales</taxon>
        <taxon>Xylariaceae</taxon>
        <taxon>Rosellinia</taxon>
    </lineage>
</organism>
<dbReference type="AlphaFoldDB" id="A0A1S8A751"/>
<dbReference type="Proteomes" id="UP000054516">
    <property type="component" value="Unassembled WGS sequence"/>
</dbReference>
<evidence type="ECO:0000313" key="2">
    <source>
        <dbReference type="Proteomes" id="UP000054516"/>
    </source>
</evidence>
<reference evidence="1" key="1">
    <citation type="submission" date="2016-03" db="EMBL/GenBank/DDBJ databases">
        <title>Draft genome sequence of Rosellinia necatrix.</title>
        <authorList>
            <person name="Kanematsu S."/>
        </authorList>
    </citation>
    <scope>NUCLEOTIDE SEQUENCE [LARGE SCALE GENOMIC DNA]</scope>
    <source>
        <strain evidence="1">W97</strain>
    </source>
</reference>
<gene>
    <name evidence="1" type="ORF">SAMD00023353_1501960</name>
</gene>
<proteinExistence type="predicted"/>
<dbReference type="EMBL" id="DF977460">
    <property type="protein sequence ID" value="GAW25916.1"/>
    <property type="molecule type" value="Genomic_DNA"/>
</dbReference>
<name>A0A1S8A751_ROSNE</name>
<evidence type="ECO:0000313" key="1">
    <source>
        <dbReference type="EMBL" id="GAW25916.1"/>
    </source>
</evidence>
<sequence length="118" mass="13902">MEQATGQLALYIPYIKYAPQPRNAPDILDEWKDKESQDLQLPFHRSQTLDTYYHGRGEIAKERDCDQVVSRYVARQKRESIPGKLSPERENELEEMWKGNSEILHVGQLWLWVVDDSK</sequence>
<accession>A0A1S8A751</accession>
<protein>
    <submittedName>
        <fullName evidence="1">Uncharacterized protein</fullName>
    </submittedName>
</protein>
<keyword evidence="2" id="KW-1185">Reference proteome</keyword>